<dbReference type="InterPro" id="IPR009006">
    <property type="entry name" value="Ala_racemase/Decarboxylase_C"/>
</dbReference>
<proteinExistence type="inferred from homology"/>
<feature type="active site" description="Proton acceptor; specific for D-alanine" evidence="4">
    <location>
        <position position="35"/>
    </location>
</feature>
<dbReference type="InterPro" id="IPR001608">
    <property type="entry name" value="Ala_racemase_N"/>
</dbReference>
<dbReference type="PANTHER" id="PTHR30511">
    <property type="entry name" value="ALANINE RACEMASE"/>
    <property type="match status" value="1"/>
</dbReference>
<dbReference type="InterPro" id="IPR000821">
    <property type="entry name" value="Ala_racemase"/>
</dbReference>
<dbReference type="PRINTS" id="PR00992">
    <property type="entry name" value="ALARACEMASE"/>
</dbReference>
<dbReference type="Pfam" id="PF00842">
    <property type="entry name" value="Ala_racemase_C"/>
    <property type="match status" value="1"/>
</dbReference>
<comment type="function">
    <text evidence="4">Catalyzes the interconversion of L-alanine and D-alanine. May also act on other amino acids.</text>
</comment>
<keyword evidence="7" id="KW-1185">Reference proteome</keyword>
<organism evidence="6 7">
    <name type="scientific">Brachyspira innocens</name>
    <dbReference type="NCBI Taxonomy" id="13264"/>
    <lineage>
        <taxon>Bacteria</taxon>
        <taxon>Pseudomonadati</taxon>
        <taxon>Spirochaetota</taxon>
        <taxon>Spirochaetia</taxon>
        <taxon>Brachyspirales</taxon>
        <taxon>Brachyspiraceae</taxon>
        <taxon>Brachyspira</taxon>
    </lineage>
</organism>
<dbReference type="SUPFAM" id="SSF50621">
    <property type="entry name" value="Alanine racemase C-terminal domain-like"/>
    <property type="match status" value="1"/>
</dbReference>
<dbReference type="RefSeq" id="WP_304385371.1">
    <property type="nucleotide sequence ID" value="NZ_JAUPBL010000046.1"/>
</dbReference>
<protein>
    <recommendedName>
        <fullName evidence="4">Alanine racemase</fullName>
        <ecNumber evidence="4">5.1.1.1</ecNumber>
    </recommendedName>
</protein>
<dbReference type="Gene3D" id="2.40.37.10">
    <property type="entry name" value="Lyase, Ornithine Decarboxylase, Chain A, domain 1"/>
    <property type="match status" value="1"/>
</dbReference>
<comment type="catalytic activity">
    <reaction evidence="4">
        <text>L-alanine = D-alanine</text>
        <dbReference type="Rhea" id="RHEA:20249"/>
        <dbReference type="ChEBI" id="CHEBI:57416"/>
        <dbReference type="ChEBI" id="CHEBI:57972"/>
        <dbReference type="EC" id="5.1.1.1"/>
    </reaction>
</comment>
<keyword evidence="3 4" id="KW-0413">Isomerase</keyword>
<accession>A0ABT8YVT9</accession>
<name>A0ABT8YVT9_9SPIR</name>
<evidence type="ECO:0000259" key="5">
    <source>
        <dbReference type="SMART" id="SM01005"/>
    </source>
</evidence>
<reference evidence="6" key="1">
    <citation type="submission" date="2023-07" db="EMBL/GenBank/DDBJ databases">
        <title>Mucosal microbiota of week-old chicken and adult hens.</title>
        <authorList>
            <person name="Volf J."/>
            <person name="Karasova D."/>
            <person name="Crhanova M."/>
            <person name="Faldynova M."/>
            <person name="Prikrylova H."/>
            <person name="Zeman M."/>
            <person name="Babak V."/>
            <person name="Rajova J."/>
            <person name="Rychlik I."/>
        </authorList>
    </citation>
    <scope>NUCLEOTIDE SEQUENCE</scope>
    <source>
        <strain evidence="6">ET902</strain>
    </source>
</reference>
<evidence type="ECO:0000256" key="3">
    <source>
        <dbReference type="ARBA" id="ARBA00023235"/>
    </source>
</evidence>
<feature type="binding site" evidence="4">
    <location>
        <position position="311"/>
    </location>
    <ligand>
        <name>substrate</name>
    </ligand>
</feature>
<dbReference type="InterPro" id="IPR029066">
    <property type="entry name" value="PLP-binding_barrel"/>
</dbReference>
<gene>
    <name evidence="6" type="primary">alr</name>
    <name evidence="6" type="ORF">Q5M86_04170</name>
</gene>
<dbReference type="SMART" id="SM01005">
    <property type="entry name" value="Ala_racemase_C"/>
    <property type="match status" value="1"/>
</dbReference>
<evidence type="ECO:0000313" key="6">
    <source>
        <dbReference type="EMBL" id="MDO7019963.1"/>
    </source>
</evidence>
<comment type="pathway">
    <text evidence="4">Amino-acid biosynthesis; D-alanine biosynthesis; D-alanine from L-alanine: step 1/1.</text>
</comment>
<dbReference type="CDD" id="cd00430">
    <property type="entry name" value="PLPDE_III_AR"/>
    <property type="match status" value="1"/>
</dbReference>
<comment type="similarity">
    <text evidence="4">Belongs to the alanine racemase family.</text>
</comment>
<keyword evidence="2 4" id="KW-0663">Pyridoxal phosphate</keyword>
<evidence type="ECO:0000313" key="7">
    <source>
        <dbReference type="Proteomes" id="UP001175147"/>
    </source>
</evidence>
<dbReference type="GO" id="GO:0008784">
    <property type="term" value="F:alanine racemase activity"/>
    <property type="evidence" value="ECO:0007669"/>
    <property type="project" value="UniProtKB-EC"/>
</dbReference>
<dbReference type="EC" id="5.1.1.1" evidence="4"/>
<feature type="active site" description="Proton acceptor; specific for L-alanine" evidence="4">
    <location>
        <position position="263"/>
    </location>
</feature>
<dbReference type="Pfam" id="PF01168">
    <property type="entry name" value="Ala_racemase_N"/>
    <property type="match status" value="1"/>
</dbReference>
<comment type="cofactor">
    <cofactor evidence="1 4">
        <name>pyridoxal 5'-phosphate</name>
        <dbReference type="ChEBI" id="CHEBI:597326"/>
    </cofactor>
</comment>
<evidence type="ECO:0000256" key="1">
    <source>
        <dbReference type="ARBA" id="ARBA00001933"/>
    </source>
</evidence>
<dbReference type="NCBIfam" id="TIGR00492">
    <property type="entry name" value="alr"/>
    <property type="match status" value="1"/>
</dbReference>
<dbReference type="InterPro" id="IPR011079">
    <property type="entry name" value="Ala_racemase_C"/>
</dbReference>
<dbReference type="SUPFAM" id="SSF51419">
    <property type="entry name" value="PLP-binding barrel"/>
    <property type="match status" value="1"/>
</dbReference>
<dbReference type="Gene3D" id="3.20.20.10">
    <property type="entry name" value="Alanine racemase"/>
    <property type="match status" value="1"/>
</dbReference>
<feature type="domain" description="Alanine racemase C-terminal" evidence="5">
    <location>
        <begin position="242"/>
        <end position="367"/>
    </location>
</feature>
<evidence type="ECO:0000256" key="2">
    <source>
        <dbReference type="ARBA" id="ARBA00022898"/>
    </source>
</evidence>
<feature type="binding site" evidence="4">
    <location>
        <position position="133"/>
    </location>
    <ligand>
        <name>substrate</name>
    </ligand>
</feature>
<dbReference type="EMBL" id="JAUPBM010000034">
    <property type="protein sequence ID" value="MDO7019963.1"/>
    <property type="molecule type" value="Genomic_DNA"/>
</dbReference>
<dbReference type="HAMAP" id="MF_01201">
    <property type="entry name" value="Ala_racemase"/>
    <property type="match status" value="1"/>
</dbReference>
<dbReference type="PANTHER" id="PTHR30511:SF0">
    <property type="entry name" value="ALANINE RACEMASE, CATABOLIC-RELATED"/>
    <property type="match status" value="1"/>
</dbReference>
<feature type="modified residue" description="N6-(pyridoxal phosphate)lysine" evidence="4">
    <location>
        <position position="35"/>
    </location>
</feature>
<comment type="caution">
    <text evidence="6">The sequence shown here is derived from an EMBL/GenBank/DDBJ whole genome shotgun (WGS) entry which is preliminary data.</text>
</comment>
<sequence length="369" mass="41305">MINYTIAEVDLSVLKNNIEIIRSIANGVKLLNIVKANAYGHGIVEISKASEQFGADALGVATVEEGIKIRESGVKLPIIVLFQHFKHESELVCKYDLIPIISNDECLEYYDRYLKKYGGSLKLYIKVDTGLNRMGARPEDVLGLAKKVLSYNTLSIEGINTHYAAADMQDDYSIEFTKRQIDIFNGVINTLKSNGIVINNAHTANSAALVSYKNTYFDMVRAGIILYGYICDESYDLGIKPILNLKSRVLLTRKIKKGESISYGMTWTADRDTNIAVVPIGYADGVSRKLSNNWEVKINGKYYPLRGRVCMDSIIIDIGNDDIKTEDEVLIFGNDKRLNANTLAKRIDSISHEVLVNIGERVIRVYKDN</sequence>
<dbReference type="Proteomes" id="UP001175147">
    <property type="component" value="Unassembled WGS sequence"/>
</dbReference>
<evidence type="ECO:0000256" key="4">
    <source>
        <dbReference type="HAMAP-Rule" id="MF_01201"/>
    </source>
</evidence>